<sequence>MAEVYPDIELVRAAMMEELGIGRKDTLPLEDRDYHGTGTSIKLLVHRANGPANPWQNAVFNDVDEVDLTLDTIADGQLYRARRAAQAGLNSLGASSRTKHELRGADLTPRPGRGNQRGNNGGHAPSQGKHPTRLNIPNNGTFGASSTPKGPKTRRGHGAGNGDVRGKLGRNAMVDAAIARLRRPSQQVVSGSPRMPATPAYGSSLVSADEFYAHAGITSRPATTSRPAAQANPNAIKMNQLDSEKQSVVNRAVIPSTIGSCESARLISPPAYTPEKLEPIENVQSAGSNPAGYGLAGLAGSIWAEQSASNPPTTDLAPSKNTQNAISTSTPASAVSPPISSDISEVKSLQVSNKIIIRSFDGVKVRGGSLSEVLGVVRLVTYLGCSFGNLEILINNELVLDETLYSSDTFMEENGTIMFQPYSEKGHAPIWRLTCSLPYQSTVLIDTVKGRVRNGIRPIIEQQSARHQNAKQDNEPLPVEVRVRSEEAAQTVHPLPRDSSTTGTVEDSQLLIDFNAKDATQSYISPTIQALMALMTDERAITNFLERLNQPTGGAFLNHIFSITGHSPQEGYSPQMLLASRNLVFELYAQSDVFQRLPLDIRENLVEETSQKVLEKALSSWHVQPTGTTRLFQDDEQEDAMARLRPMVYSPDELLNLRSRASTIEGRLISEYDKMSTNMRSLDSTKSTSLSGESTGATVGRNTPIQQVAPDSVAKSSVVSSSSMNTLSSTIVTVQLKPEPITRESYNEQKGPVFTMLRSDIEVERQDSTESGLSHEKKNSSSSAGSYNFKEGIMPTTLFKRNIPSTVKVQDDLVSIEDSEQDRKSESTDSELVVKLKGLNIGQTPALLPALSGQASMIEERENSISNQPTTSSIELLASILEIDNGDLKGNPGLAASKWAIDTNQSSPTSKLRRTLSSRDSRMQRMPQVTPHLDTPNSQQPSIPLTPQPQAARIHQSPYDFTPQNVMQPRGFTPQQPLMPLQTFIPQFTTVLVTDPFTGEVREVTGVQKVATPNMPIPNHLPSFAGNRAPPAQPITFGPLTPLTFTSPNILSKPYGSSPLSPGAQSYLPASKVQSSFSAHRENAPFK</sequence>
<feature type="region of interest" description="Disordered" evidence="1">
    <location>
        <begin position="1054"/>
        <end position="1087"/>
    </location>
</feature>
<evidence type="ECO:0000313" key="3">
    <source>
        <dbReference type="Proteomes" id="UP000054321"/>
    </source>
</evidence>
<feature type="compositionally biased region" description="Polar residues" evidence="1">
    <location>
        <begin position="935"/>
        <end position="947"/>
    </location>
</feature>
<accession>A0A0C3C8E7</accession>
<feature type="region of interest" description="Disordered" evidence="1">
    <location>
        <begin position="307"/>
        <end position="334"/>
    </location>
</feature>
<dbReference type="Proteomes" id="UP000054321">
    <property type="component" value="Unassembled WGS sequence"/>
</dbReference>
<dbReference type="InParanoid" id="A0A0C3C8E7"/>
<proteinExistence type="predicted"/>
<feature type="compositionally biased region" description="Low complexity" evidence="1">
    <location>
        <begin position="325"/>
        <end position="334"/>
    </location>
</feature>
<dbReference type="STRING" id="913774.A0A0C3C8E7"/>
<name>A0A0C3C8E7_OIDMZ</name>
<dbReference type="AlphaFoldDB" id="A0A0C3C8E7"/>
<feature type="region of interest" description="Disordered" evidence="1">
    <location>
        <begin position="679"/>
        <end position="711"/>
    </location>
</feature>
<feature type="compositionally biased region" description="Low complexity" evidence="1">
    <location>
        <begin position="109"/>
        <end position="118"/>
    </location>
</feature>
<reference evidence="3" key="2">
    <citation type="submission" date="2015-01" db="EMBL/GenBank/DDBJ databases">
        <title>Evolutionary Origins and Diversification of the Mycorrhizal Mutualists.</title>
        <authorList>
            <consortium name="DOE Joint Genome Institute"/>
            <consortium name="Mycorrhizal Genomics Consortium"/>
            <person name="Kohler A."/>
            <person name="Kuo A."/>
            <person name="Nagy L.G."/>
            <person name="Floudas D."/>
            <person name="Copeland A."/>
            <person name="Barry K.W."/>
            <person name="Cichocki N."/>
            <person name="Veneault-Fourrey C."/>
            <person name="LaButti K."/>
            <person name="Lindquist E.A."/>
            <person name="Lipzen A."/>
            <person name="Lundell T."/>
            <person name="Morin E."/>
            <person name="Murat C."/>
            <person name="Riley R."/>
            <person name="Ohm R."/>
            <person name="Sun H."/>
            <person name="Tunlid A."/>
            <person name="Henrissat B."/>
            <person name="Grigoriev I.V."/>
            <person name="Hibbett D.S."/>
            <person name="Martin F."/>
        </authorList>
    </citation>
    <scope>NUCLEOTIDE SEQUENCE [LARGE SCALE GENOMIC DNA]</scope>
    <source>
        <strain evidence="3">Zn</strain>
    </source>
</reference>
<evidence type="ECO:0000256" key="1">
    <source>
        <dbReference type="SAM" id="MobiDB-lite"/>
    </source>
</evidence>
<gene>
    <name evidence="2" type="ORF">OIDMADRAFT_183780</name>
</gene>
<dbReference type="EMBL" id="KN832887">
    <property type="protein sequence ID" value="KIM95163.1"/>
    <property type="molecule type" value="Genomic_DNA"/>
</dbReference>
<dbReference type="OrthoDB" id="3543352at2759"/>
<feature type="region of interest" description="Disordered" evidence="1">
    <location>
        <begin position="903"/>
        <end position="947"/>
    </location>
</feature>
<dbReference type="HOGENOM" id="CLU_285141_0_0_1"/>
<feature type="region of interest" description="Disordered" evidence="1">
    <location>
        <begin position="764"/>
        <end position="788"/>
    </location>
</feature>
<keyword evidence="3" id="KW-1185">Reference proteome</keyword>
<feature type="region of interest" description="Disordered" evidence="1">
    <location>
        <begin position="89"/>
        <end position="168"/>
    </location>
</feature>
<feature type="compositionally biased region" description="Polar residues" evidence="1">
    <location>
        <begin position="679"/>
        <end position="706"/>
    </location>
</feature>
<evidence type="ECO:0000313" key="2">
    <source>
        <dbReference type="EMBL" id="KIM95163.1"/>
    </source>
</evidence>
<feature type="compositionally biased region" description="Basic and acidic residues" evidence="1">
    <location>
        <begin position="764"/>
        <end position="779"/>
    </location>
</feature>
<protein>
    <submittedName>
        <fullName evidence="2">Uncharacterized protein</fullName>
    </submittedName>
</protein>
<feature type="compositionally biased region" description="Polar residues" evidence="1">
    <location>
        <begin position="135"/>
        <end position="148"/>
    </location>
</feature>
<organism evidence="2 3">
    <name type="scientific">Oidiodendron maius (strain Zn)</name>
    <dbReference type="NCBI Taxonomy" id="913774"/>
    <lineage>
        <taxon>Eukaryota</taxon>
        <taxon>Fungi</taxon>
        <taxon>Dikarya</taxon>
        <taxon>Ascomycota</taxon>
        <taxon>Pezizomycotina</taxon>
        <taxon>Leotiomycetes</taxon>
        <taxon>Leotiomycetes incertae sedis</taxon>
        <taxon>Myxotrichaceae</taxon>
        <taxon>Oidiodendron</taxon>
    </lineage>
</organism>
<reference evidence="2 3" key="1">
    <citation type="submission" date="2014-04" db="EMBL/GenBank/DDBJ databases">
        <authorList>
            <consortium name="DOE Joint Genome Institute"/>
            <person name="Kuo A."/>
            <person name="Martino E."/>
            <person name="Perotto S."/>
            <person name="Kohler A."/>
            <person name="Nagy L.G."/>
            <person name="Floudas D."/>
            <person name="Copeland A."/>
            <person name="Barry K.W."/>
            <person name="Cichocki N."/>
            <person name="Veneault-Fourrey C."/>
            <person name="LaButti K."/>
            <person name="Lindquist E.A."/>
            <person name="Lipzen A."/>
            <person name="Lundell T."/>
            <person name="Morin E."/>
            <person name="Murat C."/>
            <person name="Sun H."/>
            <person name="Tunlid A."/>
            <person name="Henrissat B."/>
            <person name="Grigoriev I.V."/>
            <person name="Hibbett D.S."/>
            <person name="Martin F."/>
            <person name="Nordberg H.P."/>
            <person name="Cantor M.N."/>
            <person name="Hua S.X."/>
        </authorList>
    </citation>
    <scope>NUCLEOTIDE SEQUENCE [LARGE SCALE GENOMIC DNA]</scope>
    <source>
        <strain evidence="2 3">Zn</strain>
    </source>
</reference>